<feature type="compositionally biased region" description="Polar residues" evidence="3">
    <location>
        <begin position="243"/>
        <end position="253"/>
    </location>
</feature>
<protein>
    <submittedName>
        <fullName evidence="5">KLLA0A11748p</fullName>
    </submittedName>
</protein>
<dbReference type="GO" id="GO:0005199">
    <property type="term" value="F:structural constituent of cell wall"/>
    <property type="evidence" value="ECO:0007669"/>
    <property type="project" value="InterPro"/>
</dbReference>
<dbReference type="InParanoid" id="Q6CX28"/>
<evidence type="ECO:0000313" key="5">
    <source>
        <dbReference type="EMBL" id="CAH03099.1"/>
    </source>
</evidence>
<feature type="region of interest" description="Disordered" evidence="3">
    <location>
        <begin position="205"/>
        <end position="257"/>
    </location>
</feature>
<comment type="subcellular location">
    <subcellularLocation>
        <location evidence="1">Cell envelope</location>
    </subcellularLocation>
</comment>
<name>Q6CX28_KLULA</name>
<keyword evidence="2 4" id="KW-0732">Signal</keyword>
<dbReference type="InterPro" id="IPR000420">
    <property type="entry name" value="Yeast_PIR_rpt"/>
</dbReference>
<evidence type="ECO:0000256" key="4">
    <source>
        <dbReference type="SAM" id="SignalP"/>
    </source>
</evidence>
<dbReference type="PROSITE" id="PS50256">
    <property type="entry name" value="PIR_REPEAT_2"/>
    <property type="match status" value="1"/>
</dbReference>
<feature type="region of interest" description="Disordered" evidence="3">
    <location>
        <begin position="289"/>
        <end position="367"/>
    </location>
</feature>
<evidence type="ECO:0000256" key="2">
    <source>
        <dbReference type="ARBA" id="ARBA00022729"/>
    </source>
</evidence>
<dbReference type="Pfam" id="PF00399">
    <property type="entry name" value="PIR"/>
    <property type="match status" value="1"/>
</dbReference>
<dbReference type="PaxDb" id="284590-Q6CX28"/>
<sequence length="419" mass="42466">MHFQPVLSFLIAAAGFVSTVTSADSDASEKFILEPSDLESIIKALQEVDHTIDIPHLQLSNVTNGTAAISVSNSATFDLVGVKDATTLQVTKDGYLVSVSANGGIKYATIAAAAADPAVLFTADQSYASPGFSISGGNLALNGTDSWLLSVNSTDLTFKANGASLLNGETVNIPLSLAAVGTSGGSTVPDYLPSLTINSGADIQKRHNQDSHDHSNYTYGSGFKHGNHTHGSNYTHHTDYSNHTHTQPPQFSDLSGDFTTTVTHETTALEPKVTFQKRADAVSQIGDGQIQAGTGSTAVAETTPAAAETTSAAAETTPAAAETTSAAAETTPAAAETTPAAVETTSAAVETTPAAAETTPATETTPAVVTSAVETTPVAVTTAASSTQALSTYAGAGVKQLASSSGLFAAACVLGSLLI</sequence>
<evidence type="ECO:0000313" key="6">
    <source>
        <dbReference type="Proteomes" id="UP000000598"/>
    </source>
</evidence>
<keyword evidence="6" id="KW-1185">Reference proteome</keyword>
<feature type="signal peptide" evidence="4">
    <location>
        <begin position="1"/>
        <end position="22"/>
    </location>
</feature>
<dbReference type="AlphaFoldDB" id="Q6CX28"/>
<proteinExistence type="predicted"/>
<organism evidence="5 6">
    <name type="scientific">Kluyveromyces lactis (strain ATCC 8585 / CBS 2359 / DSM 70799 / NBRC 1267 / NRRL Y-1140 / WM37)</name>
    <name type="common">Yeast</name>
    <name type="synonym">Candida sphaerica</name>
    <dbReference type="NCBI Taxonomy" id="284590"/>
    <lineage>
        <taxon>Eukaryota</taxon>
        <taxon>Fungi</taxon>
        <taxon>Dikarya</taxon>
        <taxon>Ascomycota</taxon>
        <taxon>Saccharomycotina</taxon>
        <taxon>Saccharomycetes</taxon>
        <taxon>Saccharomycetales</taxon>
        <taxon>Saccharomycetaceae</taxon>
        <taxon>Kluyveromyces</taxon>
    </lineage>
</organism>
<dbReference type="KEGG" id="kla:KLLA0_A11748g"/>
<dbReference type="GeneID" id="2896614"/>
<evidence type="ECO:0000256" key="3">
    <source>
        <dbReference type="SAM" id="MobiDB-lite"/>
    </source>
</evidence>
<gene>
    <name evidence="5" type="ORF">KLLA0_A11748g</name>
</gene>
<dbReference type="RefSeq" id="XP_451511.1">
    <property type="nucleotide sequence ID" value="XM_451511.1"/>
</dbReference>
<dbReference type="HOGENOM" id="CLU_655624_0_0_1"/>
<dbReference type="Proteomes" id="UP000000598">
    <property type="component" value="Chromosome A"/>
</dbReference>
<dbReference type="EMBL" id="CR382121">
    <property type="protein sequence ID" value="CAH03099.1"/>
    <property type="molecule type" value="Genomic_DNA"/>
</dbReference>
<feature type="chain" id="PRO_5004271892" evidence="4">
    <location>
        <begin position="23"/>
        <end position="419"/>
    </location>
</feature>
<accession>Q6CX28</accession>
<feature type="compositionally biased region" description="Basic and acidic residues" evidence="3">
    <location>
        <begin position="205"/>
        <end position="215"/>
    </location>
</feature>
<evidence type="ECO:0000256" key="1">
    <source>
        <dbReference type="ARBA" id="ARBA00004196"/>
    </source>
</evidence>
<feature type="compositionally biased region" description="Low complexity" evidence="3">
    <location>
        <begin position="296"/>
        <end position="367"/>
    </location>
</feature>
<reference evidence="5 6" key="1">
    <citation type="journal article" date="2004" name="Nature">
        <title>Genome evolution in yeasts.</title>
        <authorList>
            <consortium name="Genolevures"/>
            <person name="Dujon B."/>
            <person name="Sherman D."/>
            <person name="Fischer G."/>
            <person name="Durrens P."/>
            <person name="Casaregola S."/>
            <person name="Lafontaine I."/>
            <person name="de Montigny J."/>
            <person name="Marck C."/>
            <person name="Neuveglise C."/>
            <person name="Talla E."/>
            <person name="Goffard N."/>
            <person name="Frangeul L."/>
            <person name="Aigle M."/>
            <person name="Anthouard V."/>
            <person name="Babour A."/>
            <person name="Barbe V."/>
            <person name="Barnay S."/>
            <person name="Blanchin S."/>
            <person name="Beckerich J.M."/>
            <person name="Beyne E."/>
            <person name="Bleykasten C."/>
            <person name="Boisrame A."/>
            <person name="Boyer J."/>
            <person name="Cattolico L."/>
            <person name="Confanioleri F."/>
            <person name="de Daruvar A."/>
            <person name="Despons L."/>
            <person name="Fabre E."/>
            <person name="Fairhead C."/>
            <person name="Ferry-Dumazet H."/>
            <person name="Groppi A."/>
            <person name="Hantraye F."/>
            <person name="Hennequin C."/>
            <person name="Jauniaux N."/>
            <person name="Joyet P."/>
            <person name="Kachouri R."/>
            <person name="Kerrest A."/>
            <person name="Koszul R."/>
            <person name="Lemaire M."/>
            <person name="Lesur I."/>
            <person name="Ma L."/>
            <person name="Muller H."/>
            <person name="Nicaud J.M."/>
            <person name="Nikolski M."/>
            <person name="Oztas S."/>
            <person name="Ozier-Kalogeropoulos O."/>
            <person name="Pellenz S."/>
            <person name="Potier S."/>
            <person name="Richard G.F."/>
            <person name="Straub M.L."/>
            <person name="Suleau A."/>
            <person name="Swennene D."/>
            <person name="Tekaia F."/>
            <person name="Wesolowski-Louvel M."/>
            <person name="Westhof E."/>
            <person name="Wirth B."/>
            <person name="Zeniou-Meyer M."/>
            <person name="Zivanovic I."/>
            <person name="Bolotin-Fukuhara M."/>
            <person name="Thierry A."/>
            <person name="Bouchier C."/>
            <person name="Caudron B."/>
            <person name="Scarpelli C."/>
            <person name="Gaillardin C."/>
            <person name="Weissenbach J."/>
            <person name="Wincker P."/>
            <person name="Souciet J.L."/>
        </authorList>
    </citation>
    <scope>NUCLEOTIDE SEQUENCE [LARGE SCALE GENOMIC DNA]</scope>
    <source>
        <strain evidence="6">ATCC 8585 / CBS 2359 / DSM 70799 / NBRC 1267 / NRRL Y-1140 / WM37</strain>
    </source>
</reference>